<evidence type="ECO:0000259" key="6">
    <source>
        <dbReference type="PROSITE" id="PS50110"/>
    </source>
</evidence>
<protein>
    <submittedName>
        <fullName evidence="7">Response regulator</fullName>
    </submittedName>
</protein>
<evidence type="ECO:0000256" key="5">
    <source>
        <dbReference type="PROSITE-ProRule" id="PRU00169"/>
    </source>
</evidence>
<dbReference type="PANTHER" id="PTHR48111:SF22">
    <property type="entry name" value="REGULATOR OF RPOS"/>
    <property type="match status" value="1"/>
</dbReference>
<dbReference type="PANTHER" id="PTHR48111">
    <property type="entry name" value="REGULATOR OF RPOS"/>
    <property type="match status" value="1"/>
</dbReference>
<feature type="modified residue" description="4-aspartylphosphate" evidence="5">
    <location>
        <position position="54"/>
    </location>
</feature>
<dbReference type="SMART" id="SM00448">
    <property type="entry name" value="REC"/>
    <property type="match status" value="1"/>
</dbReference>
<name>A0A348WQH8_9GAMM</name>
<dbReference type="InterPro" id="IPR001789">
    <property type="entry name" value="Sig_transdc_resp-reg_receiver"/>
</dbReference>
<dbReference type="GO" id="GO:0006355">
    <property type="term" value="P:regulation of DNA-templated transcription"/>
    <property type="evidence" value="ECO:0007669"/>
    <property type="project" value="TreeGrafter"/>
</dbReference>
<dbReference type="GO" id="GO:0000976">
    <property type="term" value="F:transcription cis-regulatory region binding"/>
    <property type="evidence" value="ECO:0007669"/>
    <property type="project" value="TreeGrafter"/>
</dbReference>
<dbReference type="GO" id="GO:0032993">
    <property type="term" value="C:protein-DNA complex"/>
    <property type="evidence" value="ECO:0007669"/>
    <property type="project" value="TreeGrafter"/>
</dbReference>
<dbReference type="InterPro" id="IPR036457">
    <property type="entry name" value="PPM-type-like_dom_sf"/>
</dbReference>
<dbReference type="EMBL" id="DMUP01000198">
    <property type="protein sequence ID" value="HAR56790.1"/>
    <property type="molecule type" value="Genomic_DNA"/>
</dbReference>
<accession>A0A348WQH8</accession>
<dbReference type="InterPro" id="IPR039420">
    <property type="entry name" value="WalR-like"/>
</dbReference>
<dbReference type="Gene3D" id="3.60.40.10">
    <property type="entry name" value="PPM-type phosphatase domain"/>
    <property type="match status" value="1"/>
</dbReference>
<proteinExistence type="predicted"/>
<keyword evidence="2" id="KW-0805">Transcription regulation</keyword>
<comment type="caution">
    <text evidence="7">The sequence shown here is derived from an EMBL/GenBank/DDBJ whole genome shotgun (WGS) entry which is preliminary data.</text>
</comment>
<dbReference type="GO" id="GO:0005829">
    <property type="term" value="C:cytosol"/>
    <property type="evidence" value="ECO:0007669"/>
    <property type="project" value="TreeGrafter"/>
</dbReference>
<feature type="domain" description="Response regulatory" evidence="6">
    <location>
        <begin position="5"/>
        <end position="119"/>
    </location>
</feature>
<evidence type="ECO:0000256" key="1">
    <source>
        <dbReference type="ARBA" id="ARBA00023012"/>
    </source>
</evidence>
<dbReference type="PROSITE" id="PS50110">
    <property type="entry name" value="RESPONSE_REGULATORY"/>
    <property type="match status" value="1"/>
</dbReference>
<evidence type="ECO:0000256" key="4">
    <source>
        <dbReference type="ARBA" id="ARBA00023163"/>
    </source>
</evidence>
<evidence type="ECO:0000256" key="2">
    <source>
        <dbReference type="ARBA" id="ARBA00023015"/>
    </source>
</evidence>
<dbReference type="GO" id="GO:0000156">
    <property type="term" value="F:phosphorelay response regulator activity"/>
    <property type="evidence" value="ECO:0007669"/>
    <property type="project" value="TreeGrafter"/>
</dbReference>
<gene>
    <name evidence="7" type="ORF">DCR58_08405</name>
</gene>
<evidence type="ECO:0000256" key="3">
    <source>
        <dbReference type="ARBA" id="ARBA00023125"/>
    </source>
</evidence>
<dbReference type="Proteomes" id="UP000262878">
    <property type="component" value="Unassembled WGS sequence"/>
</dbReference>
<keyword evidence="1" id="KW-0902">Two-component regulatory system</keyword>
<evidence type="ECO:0000313" key="8">
    <source>
        <dbReference type="Proteomes" id="UP000262878"/>
    </source>
</evidence>
<evidence type="ECO:0000313" key="7">
    <source>
        <dbReference type="EMBL" id="HAR56790.1"/>
    </source>
</evidence>
<dbReference type="CDD" id="cd00156">
    <property type="entry name" value="REC"/>
    <property type="match status" value="1"/>
</dbReference>
<dbReference type="Pfam" id="PF00072">
    <property type="entry name" value="Response_reg"/>
    <property type="match status" value="1"/>
</dbReference>
<organism evidence="7 8">
    <name type="scientific">Idiomarina baltica</name>
    <dbReference type="NCBI Taxonomy" id="190892"/>
    <lineage>
        <taxon>Bacteria</taxon>
        <taxon>Pseudomonadati</taxon>
        <taxon>Pseudomonadota</taxon>
        <taxon>Gammaproteobacteria</taxon>
        <taxon>Alteromonadales</taxon>
        <taxon>Idiomarinaceae</taxon>
        <taxon>Idiomarina</taxon>
    </lineage>
</organism>
<dbReference type="SUPFAM" id="SSF52172">
    <property type="entry name" value="CheY-like"/>
    <property type="match status" value="1"/>
</dbReference>
<keyword evidence="3" id="KW-0238">DNA-binding</keyword>
<reference evidence="7 8" key="1">
    <citation type="journal article" date="2018" name="Nat. Biotechnol.">
        <title>A standardized bacterial taxonomy based on genome phylogeny substantially revises the tree of life.</title>
        <authorList>
            <person name="Parks D.H."/>
            <person name="Chuvochina M."/>
            <person name="Waite D.W."/>
            <person name="Rinke C."/>
            <person name="Skarshewski A."/>
            <person name="Chaumeil P.A."/>
            <person name="Hugenholtz P."/>
        </authorList>
    </citation>
    <scope>NUCLEOTIDE SEQUENCE [LARGE SCALE GENOMIC DNA]</scope>
    <source>
        <strain evidence="7">UBA9360</strain>
    </source>
</reference>
<dbReference type="Gene3D" id="3.40.50.2300">
    <property type="match status" value="1"/>
</dbReference>
<sequence length="333" mass="37964">MSQKHVLLIEDDRVFQSVVEQFLIQQNYAVHCVEYGEQGVSWCQQNTPDIVLCDLMLPDINGLEVIERLLSLAPHLPVIVISASDDMGDIREAVRLGAWDYLVKPIDRLDTITQAIEHCLQRHRLEETYVSDIWELDSHINQLYQDDHIVARLANDLLAKQPLNVGDYHIESQVAAGAEANIWIDYRPLTEGRVLIVMATAHSQTEQNLIPLLVLKTLIDPLIRQHLAGSDDTILDPRSLVQHINFELCHSRVRTAFDGVFAVLDTEQHAFRWTQVGDRLRMQPQAKPDLALGIWRHASFHNYIQTKLKRVHCQLPEAILSIERQSSSSSSSE</sequence>
<dbReference type="InterPro" id="IPR011006">
    <property type="entry name" value="CheY-like_superfamily"/>
</dbReference>
<keyword evidence="5" id="KW-0597">Phosphoprotein</keyword>
<keyword evidence="4" id="KW-0804">Transcription</keyword>
<dbReference type="AlphaFoldDB" id="A0A348WQH8"/>
<dbReference type="STRING" id="314276.OS145_11267"/>